<dbReference type="EMBL" id="ADVG01000001">
    <property type="protein sequence ID" value="EFH88946.1"/>
    <property type="molecule type" value="Genomic_DNA"/>
</dbReference>
<gene>
    <name evidence="1" type="ORF">Krac_10462</name>
</gene>
<dbReference type="Proteomes" id="UP000004508">
    <property type="component" value="Unassembled WGS sequence"/>
</dbReference>
<dbReference type="InParanoid" id="D6TH17"/>
<reference evidence="1 2" key="1">
    <citation type="journal article" date="2011" name="Stand. Genomic Sci.">
        <title>Non-contiguous finished genome sequence and contextual data of the filamentous soil bacterium Ktedonobacter racemifer type strain (SOSP1-21).</title>
        <authorList>
            <person name="Chang Y.J."/>
            <person name="Land M."/>
            <person name="Hauser L."/>
            <person name="Chertkov O."/>
            <person name="Del Rio T.G."/>
            <person name="Nolan M."/>
            <person name="Copeland A."/>
            <person name="Tice H."/>
            <person name="Cheng J.F."/>
            <person name="Lucas S."/>
            <person name="Han C."/>
            <person name="Goodwin L."/>
            <person name="Pitluck S."/>
            <person name="Ivanova N."/>
            <person name="Ovchinikova G."/>
            <person name="Pati A."/>
            <person name="Chen A."/>
            <person name="Palaniappan K."/>
            <person name="Mavromatis K."/>
            <person name="Liolios K."/>
            <person name="Brettin T."/>
            <person name="Fiebig A."/>
            <person name="Rohde M."/>
            <person name="Abt B."/>
            <person name="Goker M."/>
            <person name="Detter J.C."/>
            <person name="Woyke T."/>
            <person name="Bristow J."/>
            <person name="Eisen J.A."/>
            <person name="Markowitz V."/>
            <person name="Hugenholtz P."/>
            <person name="Kyrpides N.C."/>
            <person name="Klenk H.P."/>
            <person name="Lapidus A."/>
        </authorList>
    </citation>
    <scope>NUCLEOTIDE SEQUENCE [LARGE SCALE GENOMIC DNA]</scope>
    <source>
        <strain evidence="2">DSM 44963</strain>
    </source>
</reference>
<dbReference type="RefSeq" id="WP_007905205.1">
    <property type="nucleotide sequence ID" value="NZ_ADVG01000001.1"/>
</dbReference>
<protein>
    <submittedName>
        <fullName evidence="1">Uncharacterized protein</fullName>
    </submittedName>
</protein>
<dbReference type="AlphaFoldDB" id="D6TH17"/>
<name>D6TH17_KTERA</name>
<proteinExistence type="predicted"/>
<keyword evidence="2" id="KW-1185">Reference proteome</keyword>
<organism evidence="1 2">
    <name type="scientific">Ktedonobacter racemifer DSM 44963</name>
    <dbReference type="NCBI Taxonomy" id="485913"/>
    <lineage>
        <taxon>Bacteria</taxon>
        <taxon>Bacillati</taxon>
        <taxon>Chloroflexota</taxon>
        <taxon>Ktedonobacteria</taxon>
        <taxon>Ktedonobacterales</taxon>
        <taxon>Ktedonobacteraceae</taxon>
        <taxon>Ktedonobacter</taxon>
    </lineage>
</organism>
<accession>D6TH17</accession>
<evidence type="ECO:0000313" key="2">
    <source>
        <dbReference type="Proteomes" id="UP000004508"/>
    </source>
</evidence>
<evidence type="ECO:0000313" key="1">
    <source>
        <dbReference type="EMBL" id="EFH88946.1"/>
    </source>
</evidence>
<comment type="caution">
    <text evidence="1">The sequence shown here is derived from an EMBL/GenBank/DDBJ whole genome shotgun (WGS) entry which is preliminary data.</text>
</comment>
<sequence length="291" mass="34139">MGRIMHNASYAHDYSFLYRENKIQLFIVGNTGTGKTYAALALSALMFHDSDKLNKPIKDKFQFGVTQFRIPASIYNQRLTKDNRVPTFISQTGRNFIEIKLKREESDKTLLSSFLSLLSEYLQKNKHLSMSHTDLWTFYKKSEMVEDERSYQINICSKVSWSNNKPFQRCNLKERSEIRIPHRIMSIYCYRAIPADGDAIALEYYKRGGTVSPRYNNSLRYWVDIVSEYNQRSRWANDHFLNTGTNQQNIPVTRLEDCKKSLKQSVFNLFSRSMNLKRCKLVAVKTQRRSS</sequence>